<organism evidence="2 3">
    <name type="scientific">Methylomonas rivi</name>
    <dbReference type="NCBI Taxonomy" id="2952226"/>
    <lineage>
        <taxon>Bacteria</taxon>
        <taxon>Pseudomonadati</taxon>
        <taxon>Pseudomonadota</taxon>
        <taxon>Gammaproteobacteria</taxon>
        <taxon>Methylococcales</taxon>
        <taxon>Methylococcaceae</taxon>
        <taxon>Methylomonas</taxon>
    </lineage>
</organism>
<dbReference type="SMART" id="SM00332">
    <property type="entry name" value="PP2Cc"/>
    <property type="match status" value="1"/>
</dbReference>
<gene>
    <name evidence="2" type="ORF">NP596_01070</name>
</gene>
<dbReference type="Gene3D" id="3.60.40.10">
    <property type="entry name" value="PPM-type phosphatase domain"/>
    <property type="match status" value="1"/>
</dbReference>
<proteinExistence type="predicted"/>
<dbReference type="PROSITE" id="PS51746">
    <property type="entry name" value="PPM_2"/>
    <property type="match status" value="1"/>
</dbReference>
<feature type="domain" description="PPM-type phosphatase" evidence="1">
    <location>
        <begin position="16"/>
        <end position="261"/>
    </location>
</feature>
<keyword evidence="3" id="KW-1185">Reference proteome</keyword>
<evidence type="ECO:0000259" key="1">
    <source>
        <dbReference type="PROSITE" id="PS51746"/>
    </source>
</evidence>
<dbReference type="EMBL" id="JANIBK010000003">
    <property type="protein sequence ID" value="MCQ8127030.1"/>
    <property type="molecule type" value="Genomic_DNA"/>
</dbReference>
<dbReference type="SMART" id="SM00331">
    <property type="entry name" value="PP2C_SIG"/>
    <property type="match status" value="1"/>
</dbReference>
<sequence>MLTFLYNRLCGKPAYRIETATLIGIGGRDNQEDALAYAVPNAQAGCWVIADGVGGRGAGEIASQLAVDSILTGFRNTPACTENNLRRLLESAHQAVFTARRPNTAGANMATTAAVLIRAKNRAIWGHVGDSRLYHFRDSRLMHRTADQSLLNMLVACGALPEADINHHPQRNLILHALGQDDTPAFCLHGPVSMQAGDGFLLCTDGVWELVNDIELLECWQNSHSANHWLAGLQQLLEPRAAEQNSTGKPADNYSAIAVKLTA</sequence>
<dbReference type="InterPro" id="IPR036457">
    <property type="entry name" value="PPM-type-like_dom_sf"/>
</dbReference>
<protein>
    <submittedName>
        <fullName evidence="2">Protein phosphatase 2C domain-containing protein</fullName>
    </submittedName>
</protein>
<evidence type="ECO:0000313" key="2">
    <source>
        <dbReference type="EMBL" id="MCQ8127030.1"/>
    </source>
</evidence>
<name>A0ABT1TZQ6_9GAMM</name>
<accession>A0ABT1TZQ6</accession>
<dbReference type="RefSeq" id="WP_256613348.1">
    <property type="nucleotide sequence ID" value="NZ_JANIBK010000003.1"/>
</dbReference>
<dbReference type="CDD" id="cd00143">
    <property type="entry name" value="PP2Cc"/>
    <property type="match status" value="1"/>
</dbReference>
<dbReference type="InterPro" id="IPR001932">
    <property type="entry name" value="PPM-type_phosphatase-like_dom"/>
</dbReference>
<dbReference type="SUPFAM" id="SSF81606">
    <property type="entry name" value="PP2C-like"/>
    <property type="match status" value="1"/>
</dbReference>
<dbReference type="Pfam" id="PF13672">
    <property type="entry name" value="PP2C_2"/>
    <property type="match status" value="1"/>
</dbReference>
<reference evidence="2 3" key="1">
    <citation type="submission" date="2022-07" db="EMBL/GenBank/DDBJ databases">
        <title>Methylomonas rivi sp. nov., Methylomonas rosea sp. nov., Methylomonas aureus sp. nov. and Methylomonas subterranea sp. nov., four novel methanotrophs isolated from a freshwater creek and the deep terrestrial subsurface.</title>
        <authorList>
            <person name="Abin C."/>
            <person name="Sankaranarayanan K."/>
            <person name="Garner C."/>
            <person name="Sindelar R."/>
            <person name="Kotary K."/>
            <person name="Garner R."/>
            <person name="Barclay S."/>
            <person name="Lawson P."/>
            <person name="Krumholz L."/>
        </authorList>
    </citation>
    <scope>NUCLEOTIDE SEQUENCE [LARGE SCALE GENOMIC DNA]</scope>
    <source>
        <strain evidence="2 3">WSC-6</strain>
    </source>
</reference>
<dbReference type="Proteomes" id="UP001524586">
    <property type="component" value="Unassembled WGS sequence"/>
</dbReference>
<comment type="caution">
    <text evidence="2">The sequence shown here is derived from an EMBL/GenBank/DDBJ whole genome shotgun (WGS) entry which is preliminary data.</text>
</comment>
<evidence type="ECO:0000313" key="3">
    <source>
        <dbReference type="Proteomes" id="UP001524586"/>
    </source>
</evidence>